<comment type="subcellular location">
    <subcellularLocation>
        <location evidence="1">Periplasm</location>
    </subcellularLocation>
</comment>
<dbReference type="Gene3D" id="3.10.105.10">
    <property type="entry name" value="Dipeptide-binding Protein, Domain 3"/>
    <property type="match status" value="1"/>
</dbReference>
<dbReference type="InterPro" id="IPR030678">
    <property type="entry name" value="Peptide/Ni-bd"/>
</dbReference>
<dbReference type="RefSeq" id="WP_406857647.1">
    <property type="nucleotide sequence ID" value="NZ_CP157484.1"/>
</dbReference>
<dbReference type="SUPFAM" id="SSF53850">
    <property type="entry name" value="Periplasmic binding protein-like II"/>
    <property type="match status" value="1"/>
</dbReference>
<organism evidence="4">
    <name type="scientific">Alsobacter sp. KACC 23698</name>
    <dbReference type="NCBI Taxonomy" id="3149229"/>
    <lineage>
        <taxon>Bacteria</taxon>
        <taxon>Pseudomonadati</taxon>
        <taxon>Pseudomonadota</taxon>
        <taxon>Alphaproteobacteria</taxon>
        <taxon>Hyphomicrobiales</taxon>
        <taxon>Alsobacteraceae</taxon>
        <taxon>Alsobacter</taxon>
    </lineage>
</organism>
<name>A0AAU7JKZ4_9HYPH</name>
<accession>A0AAU7JKZ4</accession>
<dbReference type="Pfam" id="PF00496">
    <property type="entry name" value="SBP_bac_5"/>
    <property type="match status" value="1"/>
</dbReference>
<dbReference type="PANTHER" id="PTHR30290">
    <property type="entry name" value="PERIPLASMIC BINDING COMPONENT OF ABC TRANSPORTER"/>
    <property type="match status" value="1"/>
</dbReference>
<evidence type="ECO:0000256" key="2">
    <source>
        <dbReference type="ARBA" id="ARBA00005695"/>
    </source>
</evidence>
<dbReference type="GO" id="GO:1904680">
    <property type="term" value="F:peptide transmembrane transporter activity"/>
    <property type="evidence" value="ECO:0007669"/>
    <property type="project" value="TreeGrafter"/>
</dbReference>
<dbReference type="InterPro" id="IPR000914">
    <property type="entry name" value="SBP_5_dom"/>
</dbReference>
<dbReference type="PIRSF" id="PIRSF002741">
    <property type="entry name" value="MppA"/>
    <property type="match status" value="1"/>
</dbReference>
<dbReference type="Gene3D" id="3.90.76.10">
    <property type="entry name" value="Dipeptide-binding Protein, Domain 1"/>
    <property type="match status" value="1"/>
</dbReference>
<comment type="similarity">
    <text evidence="2">Belongs to the bacterial solute-binding protein 5 family.</text>
</comment>
<protein>
    <submittedName>
        <fullName evidence="4">ABC transporter substrate-binding protein</fullName>
    </submittedName>
</protein>
<feature type="domain" description="Solute-binding protein family 5" evidence="3">
    <location>
        <begin position="47"/>
        <end position="361"/>
    </location>
</feature>
<sequence length="481" mass="52916">MTTVTISQGRVALDDPHACTDANDILTVFGALFDTLVRRTPGGGYCPALATEWTVSEDARRYHFLLREGVVFHDGDPCEADAIRYALMRMARPDMGATLGAPGVYAQYLAGLEVEVLGRHEIALTLAQPIADLFDILAYGHVVSPRAVEAAGEDLARRAVGTGPYRLQSYLPGERIELRANPGHFDGKPTHDGIVWVKGETAAGRAEALRTGQVDIANGLPRAALSELPSSSFTTVEFLAPTALIMMFNAAEGPAGDPRVRLALNLAINRRQLVEGVLEGAGQPLHGFVSPVHYGADPNAPPFVQDLAEARRLLAEAGHPDGLTLQLYCPTRLPDEAQALADAIEAQLAPLGVRFERDIEPDRVRYANQVRLKAIHDVCVFDSSPMSVFRVLHEKVDSRVRGSWWQGYSNPAVERLIDLARVTTSNAAREELYRQCYRLLQQDPPWLYLYNHRRVIGLRGRHPDWRMRSDGVVDVRALPAF</sequence>
<proteinExistence type="inferred from homology"/>
<dbReference type="GO" id="GO:0043190">
    <property type="term" value="C:ATP-binding cassette (ABC) transporter complex"/>
    <property type="evidence" value="ECO:0007669"/>
    <property type="project" value="InterPro"/>
</dbReference>
<dbReference type="InterPro" id="IPR039424">
    <property type="entry name" value="SBP_5"/>
</dbReference>
<dbReference type="AlphaFoldDB" id="A0AAU7JKZ4"/>
<dbReference type="GO" id="GO:0030288">
    <property type="term" value="C:outer membrane-bounded periplasmic space"/>
    <property type="evidence" value="ECO:0007669"/>
    <property type="project" value="UniProtKB-ARBA"/>
</dbReference>
<dbReference type="EMBL" id="CP157484">
    <property type="protein sequence ID" value="XBO40789.1"/>
    <property type="molecule type" value="Genomic_DNA"/>
</dbReference>
<evidence type="ECO:0000256" key="1">
    <source>
        <dbReference type="ARBA" id="ARBA00004418"/>
    </source>
</evidence>
<dbReference type="Gene3D" id="3.40.190.10">
    <property type="entry name" value="Periplasmic binding protein-like II"/>
    <property type="match status" value="1"/>
</dbReference>
<evidence type="ECO:0000313" key="4">
    <source>
        <dbReference type="EMBL" id="XBO40789.1"/>
    </source>
</evidence>
<reference evidence="4" key="1">
    <citation type="submission" date="2024-05" db="EMBL/GenBank/DDBJ databases">
        <authorList>
            <person name="Kim S."/>
            <person name="Heo J."/>
            <person name="Choi H."/>
            <person name="Choi Y."/>
            <person name="Kwon S.-W."/>
            <person name="Kim Y."/>
        </authorList>
    </citation>
    <scope>NUCLEOTIDE SEQUENCE</scope>
    <source>
        <strain evidence="4">KACC 23698</strain>
    </source>
</reference>
<evidence type="ECO:0000259" key="3">
    <source>
        <dbReference type="Pfam" id="PF00496"/>
    </source>
</evidence>
<gene>
    <name evidence="4" type="ORF">ABEG18_08540</name>
</gene>
<dbReference type="GO" id="GO:0015833">
    <property type="term" value="P:peptide transport"/>
    <property type="evidence" value="ECO:0007669"/>
    <property type="project" value="TreeGrafter"/>
</dbReference>